<evidence type="ECO:0000313" key="1">
    <source>
        <dbReference type="EMBL" id="GAG51407.1"/>
    </source>
</evidence>
<reference evidence="1" key="1">
    <citation type="journal article" date="2014" name="Front. Microbiol.">
        <title>High frequency of phylogenetically diverse reductive dehalogenase-homologous genes in deep subseafloor sedimentary metagenomes.</title>
        <authorList>
            <person name="Kawai M."/>
            <person name="Futagami T."/>
            <person name="Toyoda A."/>
            <person name="Takaki Y."/>
            <person name="Nishi S."/>
            <person name="Hori S."/>
            <person name="Arai W."/>
            <person name="Tsubouchi T."/>
            <person name="Morono Y."/>
            <person name="Uchiyama I."/>
            <person name="Ito T."/>
            <person name="Fujiyama A."/>
            <person name="Inagaki F."/>
            <person name="Takami H."/>
        </authorList>
    </citation>
    <scope>NUCLEOTIDE SEQUENCE</scope>
    <source>
        <strain evidence="1">Expedition CK06-06</strain>
    </source>
</reference>
<dbReference type="EMBL" id="BARS01050786">
    <property type="protein sequence ID" value="GAG51407.1"/>
    <property type="molecule type" value="Genomic_DNA"/>
</dbReference>
<comment type="caution">
    <text evidence="1">The sequence shown here is derived from an EMBL/GenBank/DDBJ whole genome shotgun (WGS) entry which is preliminary data.</text>
</comment>
<name>X0YY20_9ZZZZ</name>
<proteinExistence type="predicted"/>
<gene>
    <name evidence="1" type="ORF">S01H1_75752</name>
</gene>
<protein>
    <submittedName>
        <fullName evidence="1">Uncharacterized protein</fullName>
    </submittedName>
</protein>
<sequence>MFKILGIGYNSYKTAFEGGRIKAQDNLFVKTNSDFEHYIVNKDGSLEVISVFNKKTDLKKILSRKNWYVEYR</sequence>
<dbReference type="AlphaFoldDB" id="X0YY20"/>
<accession>X0YY20</accession>
<organism evidence="1">
    <name type="scientific">marine sediment metagenome</name>
    <dbReference type="NCBI Taxonomy" id="412755"/>
    <lineage>
        <taxon>unclassified sequences</taxon>
        <taxon>metagenomes</taxon>
        <taxon>ecological metagenomes</taxon>
    </lineage>
</organism>